<evidence type="ECO:0000256" key="7">
    <source>
        <dbReference type="RuleBase" id="RU363032"/>
    </source>
</evidence>
<organism evidence="9 10">
    <name type="scientific">Planococcus versutus</name>
    <dbReference type="NCBI Taxonomy" id="1302659"/>
    <lineage>
        <taxon>Bacteria</taxon>
        <taxon>Bacillati</taxon>
        <taxon>Bacillota</taxon>
        <taxon>Bacilli</taxon>
        <taxon>Bacillales</taxon>
        <taxon>Caryophanaceae</taxon>
        <taxon>Planococcus</taxon>
    </lineage>
</organism>
<comment type="similarity">
    <text evidence="7">Belongs to the binding-protein-dependent transport system permease family.</text>
</comment>
<dbReference type="CDD" id="cd06261">
    <property type="entry name" value="TM_PBP2"/>
    <property type="match status" value="1"/>
</dbReference>
<evidence type="ECO:0000256" key="3">
    <source>
        <dbReference type="ARBA" id="ARBA00022475"/>
    </source>
</evidence>
<gene>
    <name evidence="9" type="ORF">I858_003730</name>
</gene>
<feature type="transmembrane region" description="Helical" evidence="7">
    <location>
        <begin position="64"/>
        <end position="86"/>
    </location>
</feature>
<comment type="subcellular location">
    <subcellularLocation>
        <location evidence="1 7">Cell membrane</location>
        <topology evidence="1 7">Multi-pass membrane protein</topology>
    </subcellularLocation>
</comment>
<dbReference type="InterPro" id="IPR035906">
    <property type="entry name" value="MetI-like_sf"/>
</dbReference>
<dbReference type="RefSeq" id="WP_049694782.1">
    <property type="nucleotide sequence ID" value="NZ_CP016540.2"/>
</dbReference>
<dbReference type="GO" id="GO:0015416">
    <property type="term" value="F:ABC-type phosphonate transporter activity"/>
    <property type="evidence" value="ECO:0007669"/>
    <property type="project" value="InterPro"/>
</dbReference>
<dbReference type="InterPro" id="IPR005769">
    <property type="entry name" value="PhnE/PtxC"/>
</dbReference>
<evidence type="ECO:0000256" key="1">
    <source>
        <dbReference type="ARBA" id="ARBA00004651"/>
    </source>
</evidence>
<dbReference type="PANTHER" id="PTHR30043:SF1">
    <property type="entry name" value="ABC TRANSPORT SYSTEM PERMEASE PROTEIN P69"/>
    <property type="match status" value="1"/>
</dbReference>
<dbReference type="Gene3D" id="1.10.3720.10">
    <property type="entry name" value="MetI-like"/>
    <property type="match status" value="1"/>
</dbReference>
<protein>
    <submittedName>
        <fullName evidence="9">Phosphonate ABC transporter, permease protein PhnE</fullName>
    </submittedName>
</protein>
<evidence type="ECO:0000256" key="6">
    <source>
        <dbReference type="ARBA" id="ARBA00023136"/>
    </source>
</evidence>
<feature type="transmembrane region" description="Helical" evidence="7">
    <location>
        <begin position="187"/>
        <end position="210"/>
    </location>
</feature>
<evidence type="ECO:0000256" key="5">
    <source>
        <dbReference type="ARBA" id="ARBA00022989"/>
    </source>
</evidence>
<sequence>MWFKKRNLLTVISVLVLVYFSMRITEFDLSKFKDFRNMIDFLAQWWPMDFSKLPGMVEDTLETLAMAFLGSVFGLLVALPISFIAARNTAPSKFFFHFTRVALSFVRSIPEIVFGLILLTTLGLGPFPAVIAIMFHNIGVFGKLVSELIEAADPGPQEAMRAVGAKKWLANLFSILPQIWPNVLSQFFYRFEVAIRTSLILGFIGGGGIGQRLFNDFKTFQYASVSLDVLIIMVMVIIIDFFASTVRNRVI</sequence>
<dbReference type="Proteomes" id="UP000053354">
    <property type="component" value="Chromosome"/>
</dbReference>
<dbReference type="KEGG" id="pll:I858_003730"/>
<name>A0A1B1RYY3_9BACL</name>
<feature type="transmembrane region" description="Helical" evidence="7">
    <location>
        <begin position="222"/>
        <end position="243"/>
    </location>
</feature>
<dbReference type="Pfam" id="PF00528">
    <property type="entry name" value="BPD_transp_1"/>
    <property type="match status" value="1"/>
</dbReference>
<evidence type="ECO:0000259" key="8">
    <source>
        <dbReference type="PROSITE" id="PS50928"/>
    </source>
</evidence>
<reference evidence="9" key="1">
    <citation type="submission" date="2016-10" db="EMBL/GenBank/DDBJ databases">
        <authorList>
            <person name="See-Too W.S."/>
        </authorList>
    </citation>
    <scope>NUCLEOTIDE SEQUENCE</scope>
    <source>
        <strain evidence="9">L10.15</strain>
    </source>
</reference>
<dbReference type="EMBL" id="CP016540">
    <property type="protein sequence ID" value="ANU26140.1"/>
    <property type="molecule type" value="Genomic_DNA"/>
</dbReference>
<keyword evidence="4 7" id="KW-0812">Transmembrane</keyword>
<feature type="transmembrane region" description="Helical" evidence="7">
    <location>
        <begin position="112"/>
        <end position="135"/>
    </location>
</feature>
<proteinExistence type="inferred from homology"/>
<dbReference type="InterPro" id="IPR000515">
    <property type="entry name" value="MetI-like"/>
</dbReference>
<evidence type="ECO:0000313" key="10">
    <source>
        <dbReference type="Proteomes" id="UP000053354"/>
    </source>
</evidence>
<evidence type="ECO:0000313" key="9">
    <source>
        <dbReference type="EMBL" id="ANU26140.1"/>
    </source>
</evidence>
<keyword evidence="3" id="KW-1003">Cell membrane</keyword>
<keyword evidence="2 7" id="KW-0813">Transport</keyword>
<dbReference type="OrthoDB" id="8557224at2"/>
<dbReference type="AlphaFoldDB" id="A0A1B1RYY3"/>
<keyword evidence="5 7" id="KW-1133">Transmembrane helix</keyword>
<feature type="domain" description="ABC transmembrane type-1" evidence="8">
    <location>
        <begin position="60"/>
        <end position="243"/>
    </location>
</feature>
<dbReference type="SUPFAM" id="SSF161098">
    <property type="entry name" value="MetI-like"/>
    <property type="match status" value="1"/>
</dbReference>
<keyword evidence="10" id="KW-1185">Reference proteome</keyword>
<dbReference type="STRING" id="1302659.I858_003730"/>
<evidence type="ECO:0000256" key="4">
    <source>
        <dbReference type="ARBA" id="ARBA00022692"/>
    </source>
</evidence>
<dbReference type="PANTHER" id="PTHR30043">
    <property type="entry name" value="PHOSPHONATES TRANSPORT SYSTEM PERMEASE PROTEIN"/>
    <property type="match status" value="1"/>
</dbReference>
<dbReference type="PROSITE" id="PS50928">
    <property type="entry name" value="ABC_TM1"/>
    <property type="match status" value="1"/>
</dbReference>
<keyword evidence="6 7" id="KW-0472">Membrane</keyword>
<dbReference type="NCBIfam" id="TIGR01097">
    <property type="entry name" value="PhnE"/>
    <property type="match status" value="1"/>
</dbReference>
<accession>A0A1B1RYY3</accession>
<evidence type="ECO:0000256" key="2">
    <source>
        <dbReference type="ARBA" id="ARBA00022448"/>
    </source>
</evidence>
<dbReference type="GO" id="GO:0005886">
    <property type="term" value="C:plasma membrane"/>
    <property type="evidence" value="ECO:0007669"/>
    <property type="project" value="UniProtKB-SubCell"/>
</dbReference>